<dbReference type="eggNOG" id="ENOG502ZIX9">
    <property type="taxonomic scope" value="Bacteria"/>
</dbReference>
<dbReference type="HOGENOM" id="CLU_1358587_0_0_0"/>
<evidence type="ECO:0000256" key="1">
    <source>
        <dbReference type="SAM" id="Coils"/>
    </source>
</evidence>
<proteinExistence type="predicted"/>
<keyword evidence="4" id="KW-1185">Reference proteome</keyword>
<keyword evidence="1" id="KW-0175">Coiled coil</keyword>
<feature type="coiled-coil region" evidence="1">
    <location>
        <begin position="57"/>
        <end position="110"/>
    </location>
</feature>
<protein>
    <submittedName>
        <fullName evidence="3">Uncharacterized protein</fullName>
    </submittedName>
</protein>
<feature type="compositionally biased region" description="Low complexity" evidence="2">
    <location>
        <begin position="31"/>
        <end position="44"/>
    </location>
</feature>
<accession>K9ZZ96</accession>
<dbReference type="EMBL" id="CP003382">
    <property type="protein sequence ID" value="AFZ66075.1"/>
    <property type="molecule type" value="Genomic_DNA"/>
</dbReference>
<evidence type="ECO:0000313" key="4">
    <source>
        <dbReference type="Proteomes" id="UP000010467"/>
    </source>
</evidence>
<feature type="region of interest" description="Disordered" evidence="2">
    <location>
        <begin position="13"/>
        <end position="47"/>
    </location>
</feature>
<dbReference type="AlphaFoldDB" id="K9ZZ96"/>
<feature type="region of interest" description="Disordered" evidence="2">
    <location>
        <begin position="154"/>
        <end position="180"/>
    </location>
</feature>
<reference evidence="4" key="1">
    <citation type="submission" date="2012-03" db="EMBL/GenBank/DDBJ databases">
        <title>Complete sequence of chromosome of Deinococcus peraridilitoris DSM 19664.</title>
        <authorList>
            <person name="Lucas S."/>
            <person name="Copeland A."/>
            <person name="Lapidus A."/>
            <person name="Glavina del Rio T."/>
            <person name="Dalin E."/>
            <person name="Tice H."/>
            <person name="Bruce D."/>
            <person name="Goodwin L."/>
            <person name="Pitluck S."/>
            <person name="Peters L."/>
            <person name="Mikhailova N."/>
            <person name="Lu M."/>
            <person name="Kyrpides N."/>
            <person name="Mavromatis K."/>
            <person name="Ivanova N."/>
            <person name="Brettin T."/>
            <person name="Detter J.C."/>
            <person name="Han C."/>
            <person name="Larimer F."/>
            <person name="Land M."/>
            <person name="Hauser L."/>
            <person name="Markowitz V."/>
            <person name="Cheng J.-F."/>
            <person name="Hugenholtz P."/>
            <person name="Woyke T."/>
            <person name="Wu D."/>
            <person name="Pukall R."/>
            <person name="Steenblock K."/>
            <person name="Brambilla E."/>
            <person name="Klenk H.-P."/>
            <person name="Eisen J.A."/>
        </authorList>
    </citation>
    <scope>NUCLEOTIDE SEQUENCE [LARGE SCALE GENOMIC DNA]</scope>
    <source>
        <strain evidence="4">DSM 19664 / LMG 22246 / CIP 109416 / KR-200</strain>
    </source>
</reference>
<dbReference type="STRING" id="937777.Deipe_0479"/>
<dbReference type="Proteomes" id="UP000010467">
    <property type="component" value="Chromosome"/>
</dbReference>
<gene>
    <name evidence="3" type="ordered locus">Deipe_0479</name>
</gene>
<evidence type="ECO:0000256" key="2">
    <source>
        <dbReference type="SAM" id="MobiDB-lite"/>
    </source>
</evidence>
<dbReference type="KEGG" id="dpd:Deipe_0479"/>
<name>K9ZZ96_DEIPD</name>
<dbReference type="RefSeq" id="WP_015234385.1">
    <property type="nucleotide sequence ID" value="NC_019793.1"/>
</dbReference>
<dbReference type="PATRIC" id="fig|937777.3.peg.485"/>
<evidence type="ECO:0000313" key="3">
    <source>
        <dbReference type="EMBL" id="AFZ66075.1"/>
    </source>
</evidence>
<organism evidence="3 4">
    <name type="scientific">Deinococcus peraridilitoris (strain DSM 19664 / LMG 22246 / CIP 109416 / KR-200)</name>
    <dbReference type="NCBI Taxonomy" id="937777"/>
    <lineage>
        <taxon>Bacteria</taxon>
        <taxon>Thermotogati</taxon>
        <taxon>Deinococcota</taxon>
        <taxon>Deinococci</taxon>
        <taxon>Deinococcales</taxon>
        <taxon>Deinococcaceae</taxon>
        <taxon>Deinococcus</taxon>
    </lineage>
</organism>
<dbReference type="Pfam" id="PF14265">
    <property type="entry name" value="DUF4355"/>
    <property type="match status" value="1"/>
</dbReference>
<sequence length="201" mass="21760">MFKDALTARLMKLHFNAPPEDGTPGEGGGTTPATETGTPPAEGGKTFTQEELDRIINQRLGRERKTWETQVEEERKKATMTAEEKLKADLEAERLKTKAAEDRVTAAERRAALTGKVVNADAALKLMDPDKHLDAEGNLNVDALLKDHPYLAPTTQSAGATAPNGGGGTQQTGKVDFSTMSDKEFAEYQARVARGERIIVP</sequence>
<dbReference type="InterPro" id="IPR025580">
    <property type="entry name" value="Gp46"/>
</dbReference>